<dbReference type="Pfam" id="PF20732">
    <property type="entry name" value="NamZ_C"/>
    <property type="match status" value="1"/>
</dbReference>
<evidence type="ECO:0000313" key="6">
    <source>
        <dbReference type="Proteomes" id="UP000320390"/>
    </source>
</evidence>
<evidence type="ECO:0000259" key="4">
    <source>
        <dbReference type="Pfam" id="PF20732"/>
    </source>
</evidence>
<dbReference type="InterPro" id="IPR012338">
    <property type="entry name" value="Beta-lactam/transpept-like"/>
</dbReference>
<keyword evidence="6" id="KW-1185">Reference proteome</keyword>
<dbReference type="Gene3D" id="3.90.1150.140">
    <property type="match status" value="1"/>
</dbReference>
<accession>A0A518F0C9</accession>
<dbReference type="EMBL" id="CP036434">
    <property type="protein sequence ID" value="QDV09798.1"/>
    <property type="molecule type" value="Genomic_DNA"/>
</dbReference>
<evidence type="ECO:0000259" key="2">
    <source>
        <dbReference type="Pfam" id="PF00144"/>
    </source>
</evidence>
<dbReference type="InterPro" id="IPR001466">
    <property type="entry name" value="Beta-lactam-related"/>
</dbReference>
<dbReference type="InterPro" id="IPR048503">
    <property type="entry name" value="NamZ_C"/>
</dbReference>
<protein>
    <submittedName>
        <fullName evidence="5">Esterase EstB</fullName>
        <ecNumber evidence="5">3.1.1.-</ecNumber>
    </submittedName>
</protein>
<dbReference type="EC" id="3.1.1.-" evidence="5"/>
<dbReference type="InterPro" id="IPR048502">
    <property type="entry name" value="NamZ_N"/>
</dbReference>
<name>A0A518F0C9_9BACT</name>
<gene>
    <name evidence="5" type="primary">estB_2</name>
    <name evidence="5" type="ORF">Poly30_53580</name>
</gene>
<evidence type="ECO:0000256" key="1">
    <source>
        <dbReference type="SAM" id="SignalP"/>
    </source>
</evidence>
<dbReference type="Proteomes" id="UP000320390">
    <property type="component" value="Chromosome"/>
</dbReference>
<dbReference type="Pfam" id="PF00144">
    <property type="entry name" value="Beta-lactamase"/>
    <property type="match status" value="1"/>
</dbReference>
<sequence precursor="true">MLMKSLILACLAALPPASGLPQEAIATRTAEAVTTARGLENAAEVVRAAVADGLIPGAVLLVGRGDEILLEETFGERAPGVPMTADTVFDMASVTKSVATGGSILKLIEEGKLRLTDRVDAILPDLVPADFGGAATPVTVEHLLLHTSGLAPASAVSDFEGHDNAVDGAIRTFTARPLRSVPGAAFAYSDLGFITLGKIVERVSGQPLDVFTREKVLLPLGMTSSSFGPLDEERLARTASTEPGTPLGVVHDPRSRAASGVTGHAGLFSTARDLGRFCALLSGATATDSSALEASTVALMTKARFVPSPKRDVEKVAASSNHADHGTARALALDVQTGYSSPRGSLFPRFRSFGHTGFTGPCFWIDARTDVWYVLMASRLQGGKNPSLSPLRRATADAVASATDVHAPRLAPAVQTGIDVLETEDCARLAGKRLGLITNVTGKTASGKRTIDVLHESKNANLVRIFSPEHGLFGKLEGKVGNATDEATELPVFSLYGETRKPTPEMLEGLDALLFDIQDVGVRYYTYPSTLGLAMEACAAAGVEVIVLDRPNPITGRRVSGPLTDADRLSFIGWRPMPLTHGMTIGELGKMFNAEWGGIGAELTVVPMEGWSRGMWYEETGVPWINPSPNMRNPTQAVLYPCIGLLEGANLSVGRGTDEPFELFGAPWIDGKKLADALRAEALPGVEFTPIVFTPDAAKFIGEECGGVHITVVDRDAFAPVAAGMAILWHLNDLFGQDFNAARGDSRLLSARTFEDLMGAGHWREIPPAWMDDVDGFLHLRAPYLLYK</sequence>
<dbReference type="SUPFAM" id="SSF56601">
    <property type="entry name" value="beta-lactamase/transpeptidase-like"/>
    <property type="match status" value="1"/>
</dbReference>
<feature type="domain" description="Beta-lactamase-related" evidence="2">
    <location>
        <begin position="43"/>
        <end position="391"/>
    </location>
</feature>
<dbReference type="AlphaFoldDB" id="A0A518F0C9"/>
<dbReference type="PANTHER" id="PTHR42915">
    <property type="entry name" value="HYPOTHETICAL 460 KDA PROTEIN IN FEUA-SIGW INTERGENIC REGION [PRECURSOR]"/>
    <property type="match status" value="1"/>
</dbReference>
<evidence type="ECO:0000313" key="5">
    <source>
        <dbReference type="EMBL" id="QDV09798.1"/>
    </source>
</evidence>
<dbReference type="OrthoDB" id="9801061at2"/>
<dbReference type="PANTHER" id="PTHR42915:SF1">
    <property type="entry name" value="PEPTIDOGLYCAN BETA-N-ACETYLMURAMIDASE NAMZ"/>
    <property type="match status" value="1"/>
</dbReference>
<keyword evidence="5" id="KW-0378">Hydrolase</keyword>
<proteinExistence type="predicted"/>
<organism evidence="5 6">
    <name type="scientific">Saltatorellus ferox</name>
    <dbReference type="NCBI Taxonomy" id="2528018"/>
    <lineage>
        <taxon>Bacteria</taxon>
        <taxon>Pseudomonadati</taxon>
        <taxon>Planctomycetota</taxon>
        <taxon>Planctomycetia</taxon>
        <taxon>Planctomycetia incertae sedis</taxon>
        <taxon>Saltatorellus</taxon>
    </lineage>
</organism>
<feature type="chain" id="PRO_5022190263" evidence="1">
    <location>
        <begin position="20"/>
        <end position="788"/>
    </location>
</feature>
<dbReference type="Gene3D" id="3.40.710.10">
    <property type="entry name" value="DD-peptidase/beta-lactamase superfamily"/>
    <property type="match status" value="1"/>
</dbReference>
<dbReference type="Gene3D" id="3.40.50.12170">
    <property type="entry name" value="Uncharacterised protein PF07075, DUF1343"/>
    <property type="match status" value="1"/>
</dbReference>
<feature type="signal peptide" evidence="1">
    <location>
        <begin position="1"/>
        <end position="19"/>
    </location>
</feature>
<dbReference type="Pfam" id="PF07075">
    <property type="entry name" value="NamZ_N"/>
    <property type="match status" value="1"/>
</dbReference>
<keyword evidence="1" id="KW-0732">Signal</keyword>
<dbReference type="GO" id="GO:0033922">
    <property type="term" value="F:peptidoglycan beta-N-acetylmuramidase activity"/>
    <property type="evidence" value="ECO:0007669"/>
    <property type="project" value="InterPro"/>
</dbReference>
<dbReference type="InterPro" id="IPR008302">
    <property type="entry name" value="NamZ"/>
</dbReference>
<evidence type="ECO:0000259" key="3">
    <source>
        <dbReference type="Pfam" id="PF07075"/>
    </source>
</evidence>
<reference evidence="5 6" key="1">
    <citation type="submission" date="2019-02" db="EMBL/GenBank/DDBJ databases">
        <title>Deep-cultivation of Planctomycetes and their phenomic and genomic characterization uncovers novel biology.</title>
        <authorList>
            <person name="Wiegand S."/>
            <person name="Jogler M."/>
            <person name="Boedeker C."/>
            <person name="Pinto D."/>
            <person name="Vollmers J."/>
            <person name="Rivas-Marin E."/>
            <person name="Kohn T."/>
            <person name="Peeters S.H."/>
            <person name="Heuer A."/>
            <person name="Rast P."/>
            <person name="Oberbeckmann S."/>
            <person name="Bunk B."/>
            <person name="Jeske O."/>
            <person name="Meyerdierks A."/>
            <person name="Storesund J.E."/>
            <person name="Kallscheuer N."/>
            <person name="Luecker S."/>
            <person name="Lage O.M."/>
            <person name="Pohl T."/>
            <person name="Merkel B.J."/>
            <person name="Hornburger P."/>
            <person name="Mueller R.-W."/>
            <person name="Bruemmer F."/>
            <person name="Labrenz M."/>
            <person name="Spormann A.M."/>
            <person name="Op den Camp H."/>
            <person name="Overmann J."/>
            <person name="Amann R."/>
            <person name="Jetten M.S.M."/>
            <person name="Mascher T."/>
            <person name="Medema M.H."/>
            <person name="Devos D.P."/>
            <person name="Kaster A.-K."/>
            <person name="Ovreas L."/>
            <person name="Rohde M."/>
            <person name="Galperin M.Y."/>
            <person name="Jogler C."/>
        </authorList>
    </citation>
    <scope>NUCLEOTIDE SEQUENCE [LARGE SCALE GENOMIC DNA]</scope>
    <source>
        <strain evidence="5 6">Poly30</strain>
    </source>
</reference>
<feature type="domain" description="Peptidoglycan beta-N-acetylmuramidase NamZ C-terminal" evidence="4">
    <location>
        <begin position="638"/>
        <end position="787"/>
    </location>
</feature>
<feature type="domain" description="Peptidoglycan beta-N-acetylmuramidase NamZ N-terminal" evidence="3">
    <location>
        <begin position="435"/>
        <end position="634"/>
    </location>
</feature>